<feature type="region of interest" description="Disordered" evidence="1">
    <location>
        <begin position="160"/>
        <end position="186"/>
    </location>
</feature>
<dbReference type="RefSeq" id="WP_102800060.1">
    <property type="nucleotide sequence ID" value="NZ_CP069306.1"/>
</dbReference>
<accession>A0AA46P777</accession>
<dbReference type="EMBL" id="CP106982">
    <property type="protein sequence ID" value="UYF92020.1"/>
    <property type="molecule type" value="Genomic_DNA"/>
</dbReference>
<reference evidence="2" key="1">
    <citation type="submission" date="2022-09" db="EMBL/GenBank/DDBJ databases">
        <title>The genome sequence of Rhodococcus aetherivorans N1.</title>
        <authorList>
            <person name="Jiang W."/>
        </authorList>
    </citation>
    <scope>NUCLEOTIDE SEQUENCE</scope>
    <source>
        <strain evidence="2">N1</strain>
    </source>
</reference>
<dbReference type="GeneID" id="83621953"/>
<name>A0AA46P777_9NOCA</name>
<dbReference type="Proteomes" id="UP001163947">
    <property type="component" value="Chromosome"/>
</dbReference>
<feature type="region of interest" description="Disordered" evidence="1">
    <location>
        <begin position="1"/>
        <end position="24"/>
    </location>
</feature>
<sequence>MGERAPVCPDGKTAPNGSDEGGPWCSRTGGEPQLGRLLGAILPLTHPAGLWSTTWGLAKGSCSAAAAVVRGRVLGRRHPGTPEAADPVLPASWWPDDLDIEAAARKCPGVDLYAVTVDFVDRHHGFALSMLGGIPSWTAAWYSRVGVAYLHAHRLSHPVRDNRGRRGTPVPARAGRPGLQVVRGAE</sequence>
<evidence type="ECO:0000313" key="3">
    <source>
        <dbReference type="Proteomes" id="UP001163947"/>
    </source>
</evidence>
<dbReference type="AlphaFoldDB" id="A0AA46P777"/>
<organism evidence="2 3">
    <name type="scientific">Rhodococcus aetherivorans</name>
    <dbReference type="NCBI Taxonomy" id="191292"/>
    <lineage>
        <taxon>Bacteria</taxon>
        <taxon>Bacillati</taxon>
        <taxon>Actinomycetota</taxon>
        <taxon>Actinomycetes</taxon>
        <taxon>Mycobacteriales</taxon>
        <taxon>Nocardiaceae</taxon>
        <taxon>Rhodococcus</taxon>
    </lineage>
</organism>
<evidence type="ECO:0000256" key="1">
    <source>
        <dbReference type="SAM" id="MobiDB-lite"/>
    </source>
</evidence>
<evidence type="ECO:0000313" key="2">
    <source>
        <dbReference type="EMBL" id="UYF92020.1"/>
    </source>
</evidence>
<protein>
    <submittedName>
        <fullName evidence="2">Uncharacterized protein</fullName>
    </submittedName>
</protein>
<gene>
    <name evidence="2" type="ORF">OCS65_16010</name>
</gene>
<proteinExistence type="predicted"/>